<dbReference type="EMBL" id="JAUQSY010000019">
    <property type="protein sequence ID" value="MDO7877361.1"/>
    <property type="molecule type" value="Genomic_DNA"/>
</dbReference>
<gene>
    <name evidence="2" type="ORF">Q5H93_21630</name>
</gene>
<comment type="caution">
    <text evidence="2">The sequence shown here is derived from an EMBL/GenBank/DDBJ whole genome shotgun (WGS) entry which is preliminary data.</text>
</comment>
<dbReference type="Proteomes" id="UP001176429">
    <property type="component" value="Unassembled WGS sequence"/>
</dbReference>
<reference evidence="2" key="1">
    <citation type="submission" date="2023-07" db="EMBL/GenBank/DDBJ databases">
        <authorList>
            <person name="Kim M.K."/>
        </authorList>
    </citation>
    <scope>NUCLEOTIDE SEQUENCE</scope>
    <source>
        <strain evidence="2">ASUV-10-1</strain>
    </source>
</reference>
<organism evidence="2 3">
    <name type="scientific">Hymenobacter aranciens</name>
    <dbReference type="NCBI Taxonomy" id="3063996"/>
    <lineage>
        <taxon>Bacteria</taxon>
        <taxon>Pseudomonadati</taxon>
        <taxon>Bacteroidota</taxon>
        <taxon>Cytophagia</taxon>
        <taxon>Cytophagales</taxon>
        <taxon>Hymenobacteraceae</taxon>
        <taxon>Hymenobacter</taxon>
    </lineage>
</organism>
<protein>
    <submittedName>
        <fullName evidence="2">Uncharacterized protein</fullName>
    </submittedName>
</protein>
<sequence>MRSPRPILAYVLVERLYNRRITVRRDEAEGGYRLQLETCLSREAAAEYAEELGPAVPFGKHVELVRGRILVTRLALSNEAMQAIFGLFQHHEHSATQRQKARNRRQQSIIARLAALEDAAITADLQRQPAEPAQAPSKPPRKPRTPKE</sequence>
<proteinExistence type="predicted"/>
<feature type="region of interest" description="Disordered" evidence="1">
    <location>
        <begin position="121"/>
        <end position="148"/>
    </location>
</feature>
<evidence type="ECO:0000256" key="1">
    <source>
        <dbReference type="SAM" id="MobiDB-lite"/>
    </source>
</evidence>
<dbReference type="RefSeq" id="WP_305008787.1">
    <property type="nucleotide sequence ID" value="NZ_JAUQSY010000019.1"/>
</dbReference>
<feature type="compositionally biased region" description="Basic residues" evidence="1">
    <location>
        <begin position="139"/>
        <end position="148"/>
    </location>
</feature>
<name>A0ABT9BL21_9BACT</name>
<keyword evidence="3" id="KW-1185">Reference proteome</keyword>
<evidence type="ECO:0000313" key="3">
    <source>
        <dbReference type="Proteomes" id="UP001176429"/>
    </source>
</evidence>
<accession>A0ABT9BL21</accession>
<evidence type="ECO:0000313" key="2">
    <source>
        <dbReference type="EMBL" id="MDO7877361.1"/>
    </source>
</evidence>